<gene>
    <name evidence="1" type="ORF">ABIE37_000122</name>
</gene>
<protein>
    <recommendedName>
        <fullName evidence="3">pEK499-p136 HEPN domain-containing protein</fullName>
    </recommendedName>
</protein>
<organism evidence="1 2">
    <name type="scientific">Arthrobacter bambusae</name>
    <dbReference type="NCBI Taxonomy" id="1338426"/>
    <lineage>
        <taxon>Bacteria</taxon>
        <taxon>Bacillati</taxon>
        <taxon>Actinomycetota</taxon>
        <taxon>Actinomycetes</taxon>
        <taxon>Micrococcales</taxon>
        <taxon>Micrococcaceae</taxon>
        <taxon>Arthrobacter</taxon>
    </lineage>
</organism>
<comment type="caution">
    <text evidence="1">The sequence shown here is derived from an EMBL/GenBank/DDBJ whole genome shotgun (WGS) entry which is preliminary data.</text>
</comment>
<evidence type="ECO:0000313" key="1">
    <source>
        <dbReference type="EMBL" id="MET4538367.1"/>
    </source>
</evidence>
<evidence type="ECO:0008006" key="3">
    <source>
        <dbReference type="Google" id="ProtNLM"/>
    </source>
</evidence>
<dbReference type="RefSeq" id="WP_354225718.1">
    <property type="nucleotide sequence ID" value="NZ_JBEPSN010000001.1"/>
</dbReference>
<sequence length="194" mass="21229">MTTSTQSLRPSSAAELATNAENYKTSFVGVQLAMVALMHPAGFMERVMDEITPELSTSPLTVVRADGSTASSENINYWLQQARKDNGRGLGLGGDVLPFTAMFIVTRLADDLDQLGLRDSSSPVLEFLRHLRNAAAHGNRWHFVGQEPKFSAKLRSIELDSSMHGTTALYSGTVGPGDFFDLLDDVRDELLKRP</sequence>
<evidence type="ECO:0000313" key="2">
    <source>
        <dbReference type="Proteomes" id="UP001549307"/>
    </source>
</evidence>
<reference evidence="1 2" key="1">
    <citation type="submission" date="2024-06" db="EMBL/GenBank/DDBJ databases">
        <title>Sorghum-associated microbial communities from plants grown in Nebraska, USA.</title>
        <authorList>
            <person name="Schachtman D."/>
        </authorList>
    </citation>
    <scope>NUCLEOTIDE SEQUENCE [LARGE SCALE GENOMIC DNA]</scope>
    <source>
        <strain evidence="1 2">3552</strain>
    </source>
</reference>
<keyword evidence="2" id="KW-1185">Reference proteome</keyword>
<name>A0ABV2P0Z5_9MICC</name>
<dbReference type="GeneID" id="92751104"/>
<proteinExistence type="predicted"/>
<accession>A0ABV2P0Z5</accession>
<dbReference type="EMBL" id="JBEPSN010000001">
    <property type="protein sequence ID" value="MET4538367.1"/>
    <property type="molecule type" value="Genomic_DNA"/>
</dbReference>
<dbReference type="Proteomes" id="UP001549307">
    <property type="component" value="Unassembled WGS sequence"/>
</dbReference>